<accession>A0A1F4U6Q4</accession>
<name>A0A1F4U6Q4_UNCSA</name>
<evidence type="ECO:0000313" key="1">
    <source>
        <dbReference type="EMBL" id="OGC40592.1"/>
    </source>
</evidence>
<dbReference type="EMBL" id="MEUJ01000003">
    <property type="protein sequence ID" value="OGC40592.1"/>
    <property type="molecule type" value="Genomic_DNA"/>
</dbReference>
<proteinExistence type="predicted"/>
<dbReference type="AlphaFoldDB" id="A0A1F4U6Q4"/>
<protein>
    <submittedName>
        <fullName evidence="1">Uncharacterized protein</fullName>
    </submittedName>
</protein>
<organism evidence="1 2">
    <name type="scientific">candidate division WOR-1 bacterium RIFOXYC2_FULL_46_14</name>
    <dbReference type="NCBI Taxonomy" id="1802587"/>
    <lineage>
        <taxon>Bacteria</taxon>
        <taxon>Bacillati</taxon>
        <taxon>Saganbacteria</taxon>
    </lineage>
</organism>
<comment type="caution">
    <text evidence="1">The sequence shown here is derived from an EMBL/GenBank/DDBJ whole genome shotgun (WGS) entry which is preliminary data.</text>
</comment>
<gene>
    <name evidence="1" type="ORF">A2438_06215</name>
</gene>
<sequence length="449" mass="47190">MKKTLSIVFGSLLVILLLLGVVIHGCGKQGGGSSTGGYTILGTVPNAQTLAMGIGAKATAVTHIVAIGANDSKTIATLDTTTGSFTVPVTSGYPYVLGFFNKSGGAITLLGYLKKADVAWESLPLMNPVGSSTNLGTVTVEASSVEATPSIDVTTLIGQMNMNLATANLYGAIDDPLTALTNLDMDGNGEFDFQENKDYLFQIYVGMNTSGAYVTGEIDAMLSDYNSSYIPNPGYYQYVLAARGDSKTAGTAGTISFPEAITSAGGTTYTSGTGAVGNVDSNAWSLFFSLGSNPATWPATAPNGTYTMEVGTSIYTVKNFKATNVLALGSNNNIIYPVFHLVTNEAGYITTAQYKWKKLNNGTIENATAAEVQAIIEDTANVTTGFSHTSPFISFFSDANTLYGSIIKFSRDGTSVDVSSIGNVKPADVHHIQFSYNLSSRVVCKFDMR</sequence>
<evidence type="ECO:0000313" key="2">
    <source>
        <dbReference type="Proteomes" id="UP000179242"/>
    </source>
</evidence>
<reference evidence="1 2" key="1">
    <citation type="journal article" date="2016" name="Nat. Commun.">
        <title>Thousands of microbial genomes shed light on interconnected biogeochemical processes in an aquifer system.</title>
        <authorList>
            <person name="Anantharaman K."/>
            <person name="Brown C.T."/>
            <person name="Hug L.A."/>
            <person name="Sharon I."/>
            <person name="Castelle C.J."/>
            <person name="Probst A.J."/>
            <person name="Thomas B.C."/>
            <person name="Singh A."/>
            <person name="Wilkins M.J."/>
            <person name="Karaoz U."/>
            <person name="Brodie E.L."/>
            <person name="Williams K.H."/>
            <person name="Hubbard S.S."/>
            <person name="Banfield J.F."/>
        </authorList>
    </citation>
    <scope>NUCLEOTIDE SEQUENCE [LARGE SCALE GENOMIC DNA]</scope>
</reference>
<dbReference type="Proteomes" id="UP000179242">
    <property type="component" value="Unassembled WGS sequence"/>
</dbReference>